<evidence type="ECO:0000313" key="1">
    <source>
        <dbReference type="EMBL" id="CAB4592166.1"/>
    </source>
</evidence>
<name>A0A6J6FSY8_9ZZZZ</name>
<accession>A0A6J6FSY8</accession>
<organism evidence="1">
    <name type="scientific">freshwater metagenome</name>
    <dbReference type="NCBI Taxonomy" id="449393"/>
    <lineage>
        <taxon>unclassified sequences</taxon>
        <taxon>metagenomes</taxon>
        <taxon>ecological metagenomes</taxon>
    </lineage>
</organism>
<sequence length="126" mass="13463">MWVVFAHDFASNAGAFHGGSVGKGTKVVHAPKDAAVNGLQAVARVRQSTRNDDRHGVIKKGAFHLLLDLDWLDGPECHRGCVTCAGVVSGVFAIVRCLLLGHLLPVVPVVGRLPQISRNRTSFAFV</sequence>
<reference evidence="1" key="1">
    <citation type="submission" date="2020-05" db="EMBL/GenBank/DDBJ databases">
        <authorList>
            <person name="Chiriac C."/>
            <person name="Salcher M."/>
            <person name="Ghai R."/>
            <person name="Kavagutti S V."/>
        </authorList>
    </citation>
    <scope>NUCLEOTIDE SEQUENCE</scope>
</reference>
<protein>
    <submittedName>
        <fullName evidence="1">Unannotated protein</fullName>
    </submittedName>
</protein>
<proteinExistence type="predicted"/>
<dbReference type="AlphaFoldDB" id="A0A6J6FSY8"/>
<dbReference type="EMBL" id="CAEZTY010000062">
    <property type="protein sequence ID" value="CAB4592166.1"/>
    <property type="molecule type" value="Genomic_DNA"/>
</dbReference>
<gene>
    <name evidence="1" type="ORF">UFOPK1762_01406</name>
</gene>